<evidence type="ECO:0000313" key="1">
    <source>
        <dbReference type="EMBL" id="ABG60147.1"/>
    </source>
</evidence>
<keyword evidence="2" id="KW-1185">Reference proteome</keyword>
<proteinExistence type="predicted"/>
<dbReference type="Proteomes" id="UP000001822">
    <property type="component" value="Chromosome"/>
</dbReference>
<reference evidence="1 2" key="1">
    <citation type="journal article" date="2007" name="Appl. Environ. Microbiol.">
        <title>Genome sequence of the cellulolytic gliding bacterium Cytophaga hutchinsonii.</title>
        <authorList>
            <person name="Xie G."/>
            <person name="Bruce D.C."/>
            <person name="Challacombe J.F."/>
            <person name="Chertkov O."/>
            <person name="Detter J.C."/>
            <person name="Gilna P."/>
            <person name="Han C.S."/>
            <person name="Lucas S."/>
            <person name="Misra M."/>
            <person name="Myers G.L."/>
            <person name="Richardson P."/>
            <person name="Tapia R."/>
            <person name="Thayer N."/>
            <person name="Thompson L.S."/>
            <person name="Brettin T.S."/>
            <person name="Henrissat B."/>
            <person name="Wilson D.B."/>
            <person name="McBride M.J."/>
        </authorList>
    </citation>
    <scope>NUCLEOTIDE SEQUENCE [LARGE SCALE GENOMIC DNA]</scope>
    <source>
        <strain evidence="2">ATCC 33406 / DSM 1761 / CIP 103989 / NBRC 15051 / NCIMB 9469 / D465</strain>
    </source>
</reference>
<evidence type="ECO:0000313" key="2">
    <source>
        <dbReference type="Proteomes" id="UP000001822"/>
    </source>
</evidence>
<accession>A0A6N4SUK6</accession>
<sequence length="116" mass="12874">MVQPIIDSAEMKTLSACTKMLEEQGFKTQFLALREGIKSLASDRVYTPAQVKIVSFYRFEGNSDPEDNAILYSLETVSGERGLLIDAYGAEGDINITNFIVAVEDIHKKEHTVSTI</sequence>
<organism evidence="1 2">
    <name type="scientific">Cytophaga hutchinsonii (strain ATCC 33406 / DSM 1761 / CIP 103989 / NBRC 15051 / NCIMB 9469 / D465)</name>
    <dbReference type="NCBI Taxonomy" id="269798"/>
    <lineage>
        <taxon>Bacteria</taxon>
        <taxon>Pseudomonadati</taxon>
        <taxon>Bacteroidota</taxon>
        <taxon>Cytophagia</taxon>
        <taxon>Cytophagales</taxon>
        <taxon>Cytophagaceae</taxon>
        <taxon>Cytophaga</taxon>
    </lineage>
</organism>
<dbReference type="EMBL" id="CP000383">
    <property type="protein sequence ID" value="ABG60147.1"/>
    <property type="molecule type" value="Genomic_DNA"/>
</dbReference>
<dbReference type="RefSeq" id="WP_011586257.1">
    <property type="nucleotide sequence ID" value="NC_008255.1"/>
</dbReference>
<name>A0A6N4SUK6_CYTH3</name>
<dbReference type="AlphaFoldDB" id="A0A6N4SUK6"/>
<gene>
    <name evidence="1" type="ordered locus">CHU_2902</name>
</gene>
<evidence type="ECO:0008006" key="3">
    <source>
        <dbReference type="Google" id="ProtNLM"/>
    </source>
</evidence>
<dbReference type="OrthoDB" id="8418771at2"/>
<protein>
    <recommendedName>
        <fullName evidence="3">Phosphoribosylpyrophosphate synthetase</fullName>
    </recommendedName>
</protein>
<dbReference type="KEGG" id="chu:CHU_2902"/>